<evidence type="ECO:0000313" key="3">
    <source>
        <dbReference type="Proteomes" id="UP000183403"/>
    </source>
</evidence>
<dbReference type="InterPro" id="IPR036485">
    <property type="entry name" value="Glu_synth_asu_C_sf"/>
</dbReference>
<feature type="domain" description="Glutamate synthase alpha subunit C-terminal" evidence="1">
    <location>
        <begin position="27"/>
        <end position="169"/>
    </location>
</feature>
<reference evidence="2 3" key="1">
    <citation type="submission" date="2016-08" db="EMBL/GenBank/DDBJ databases">
        <title>New Insights into Marine Group III Euryarchaeota, from dark to light.</title>
        <authorList>
            <person name="Haro-Moreno J.M."/>
            <person name="Rodriguez-Valera F."/>
            <person name="Lopez-Garcia P."/>
            <person name="Moreira D."/>
            <person name="Martin-Cuadrado A.B."/>
        </authorList>
    </citation>
    <scope>NUCLEOTIDE SEQUENCE [LARGE SCALE GENOMIC DNA]</scope>
    <source>
        <strain evidence="2">CG-Epi6</strain>
    </source>
</reference>
<comment type="caution">
    <text evidence="2">The sequence shown here is derived from an EMBL/GenBank/DDBJ whole genome shotgun (WGS) entry which is preliminary data.</text>
</comment>
<dbReference type="Gene3D" id="2.160.20.60">
    <property type="entry name" value="Glutamate synthase, alpha subunit, C-terminal domain"/>
    <property type="match status" value="1"/>
</dbReference>
<dbReference type="GO" id="GO:0016491">
    <property type="term" value="F:oxidoreductase activity"/>
    <property type="evidence" value="ECO:0007669"/>
    <property type="project" value="InterPro"/>
</dbReference>
<dbReference type="Pfam" id="PF01493">
    <property type="entry name" value="GXGXG"/>
    <property type="match status" value="1"/>
</dbReference>
<name>A0A1J5SXF2_9ARCH</name>
<protein>
    <recommendedName>
        <fullName evidence="1">Glutamate synthase alpha subunit C-terminal domain-containing protein</fullName>
    </recommendedName>
</protein>
<dbReference type="InterPro" id="IPR002489">
    <property type="entry name" value="Glu_synth_asu_C"/>
</dbReference>
<dbReference type="EMBL" id="MIYV01000012">
    <property type="protein sequence ID" value="OIR12635.1"/>
    <property type="molecule type" value="Genomic_DNA"/>
</dbReference>
<evidence type="ECO:0000313" key="2">
    <source>
        <dbReference type="EMBL" id="OIR12635.1"/>
    </source>
</evidence>
<organism evidence="2 3">
    <name type="scientific">Marine Group III euryarchaeote CG-Epi6</name>
    <dbReference type="NCBI Taxonomy" id="1889000"/>
    <lineage>
        <taxon>Archaea</taxon>
        <taxon>Methanobacteriati</taxon>
        <taxon>Thermoplasmatota</taxon>
        <taxon>Thermoplasmata</taxon>
        <taxon>Candidatus Thermoprofundales</taxon>
    </lineage>
</organism>
<proteinExistence type="predicted"/>
<accession>A0A1J5SXF2</accession>
<dbReference type="AlphaFoldDB" id="A0A1J5SXF2"/>
<dbReference type="SUPFAM" id="SSF69336">
    <property type="entry name" value="Alpha subunit of glutamate synthase, C-terminal domain"/>
    <property type="match status" value="1"/>
</dbReference>
<sequence>MSDSESWTSGLINEQLRKRFENHDTAKVTNLASQACIAANMPQKTNIVFEGKAGDNFGGLNQGSKIILNGDAGRFVGNGMKDGEIIINGNCDDGAAHSMSNGRIVIQGSVDGDAGSSMQGGNLLISGNVRGDLATCMNQGSITICGDVLGDVGRMMNNGKIFIAGDFDQNENIDVKNISPSDWKKLKTDLKNNGIDSRDLDFKYVSSKKLIRKEKTHEPEYVSLDKDIILVPASLTRRPRTPGLDDINLSLTLGQKKEEPLNLTIPLLWQGDNAPSYFNWKINKKINDDLNNSNIAIIDLTATDINRRLDMKRPTDLAVIVDLLNQSSANKVPILIRIYAGDVDNDLGVIVKSGADGVILVSDKVPIEAALVSSRNYKDQIIVLAEINKLDYQNSAKLLALGAAGIFLQDKCNGNQLKEFGTKLSETIGSLGVGKATDLSVEHLRTTSQEVASMTGISIAGYNSVLPMWRH</sequence>
<dbReference type="PANTHER" id="PTHR39673">
    <property type="entry name" value="TUNGSTEN FORMYLMETHANOFURAN DEHYDROGENASE, SUBUNIT C (FWDC)"/>
    <property type="match status" value="1"/>
</dbReference>
<dbReference type="PANTHER" id="PTHR39673:SF5">
    <property type="entry name" value="TUNGSTEN-CONTAINING FORMYLMETHANOFURAN DEHYDROGENASE 2 SUBUNIT C"/>
    <property type="match status" value="1"/>
</dbReference>
<gene>
    <name evidence="2" type="ORF">BEU03_00350</name>
</gene>
<dbReference type="Proteomes" id="UP000183403">
    <property type="component" value="Unassembled WGS sequence"/>
</dbReference>
<evidence type="ECO:0000259" key="1">
    <source>
        <dbReference type="Pfam" id="PF01493"/>
    </source>
</evidence>